<dbReference type="InterPro" id="IPR008824">
    <property type="entry name" value="RuvB-like_N"/>
</dbReference>
<accession>A0A9D2M4V0</accession>
<dbReference type="InterPro" id="IPR051314">
    <property type="entry name" value="AAA_ATPase_RarA/MGS1/WRNIP1"/>
</dbReference>
<keyword evidence="1" id="KW-0547">Nucleotide-binding</keyword>
<dbReference type="CDD" id="cd00009">
    <property type="entry name" value="AAA"/>
    <property type="match status" value="1"/>
</dbReference>
<dbReference type="Gene3D" id="1.10.8.60">
    <property type="match status" value="1"/>
</dbReference>
<dbReference type="SUPFAM" id="SSF52540">
    <property type="entry name" value="P-loop containing nucleoside triphosphate hydrolases"/>
    <property type="match status" value="1"/>
</dbReference>
<dbReference type="PANTHER" id="PTHR13779:SF7">
    <property type="entry name" value="ATPASE WRNIP1"/>
    <property type="match status" value="1"/>
</dbReference>
<evidence type="ECO:0000256" key="2">
    <source>
        <dbReference type="ARBA" id="ARBA00022840"/>
    </source>
</evidence>
<dbReference type="Gene3D" id="1.20.272.10">
    <property type="match status" value="1"/>
</dbReference>
<dbReference type="EMBL" id="DWYG01000017">
    <property type="protein sequence ID" value="HJB41227.1"/>
    <property type="molecule type" value="Genomic_DNA"/>
</dbReference>
<dbReference type="AlphaFoldDB" id="A0A9D2M4V0"/>
<feature type="domain" description="AAA+ ATPase" evidence="3">
    <location>
        <begin position="41"/>
        <end position="157"/>
    </location>
</feature>
<dbReference type="GO" id="GO:0006310">
    <property type="term" value="P:DNA recombination"/>
    <property type="evidence" value="ECO:0007669"/>
    <property type="project" value="InterPro"/>
</dbReference>
<dbReference type="Pfam" id="PF16193">
    <property type="entry name" value="AAA_assoc_2"/>
    <property type="match status" value="1"/>
</dbReference>
<dbReference type="GO" id="GO:0006261">
    <property type="term" value="P:DNA-templated DNA replication"/>
    <property type="evidence" value="ECO:0007669"/>
    <property type="project" value="TreeGrafter"/>
</dbReference>
<evidence type="ECO:0000256" key="1">
    <source>
        <dbReference type="ARBA" id="ARBA00022741"/>
    </source>
</evidence>
<dbReference type="GO" id="GO:0009378">
    <property type="term" value="F:four-way junction helicase activity"/>
    <property type="evidence" value="ECO:0007669"/>
    <property type="project" value="InterPro"/>
</dbReference>
<dbReference type="InterPro" id="IPR032423">
    <property type="entry name" value="AAA_assoc_2"/>
</dbReference>
<gene>
    <name evidence="4" type="ORF">H9945_01860</name>
</gene>
<dbReference type="PANTHER" id="PTHR13779">
    <property type="entry name" value="WERNER HELICASE-INTERACTING PROTEIN 1 FAMILY MEMBER"/>
    <property type="match status" value="1"/>
</dbReference>
<dbReference type="GO" id="GO:0000731">
    <property type="term" value="P:DNA synthesis involved in DNA repair"/>
    <property type="evidence" value="ECO:0007669"/>
    <property type="project" value="TreeGrafter"/>
</dbReference>
<dbReference type="InterPro" id="IPR003593">
    <property type="entry name" value="AAA+_ATPase"/>
</dbReference>
<evidence type="ECO:0000313" key="4">
    <source>
        <dbReference type="EMBL" id="HJB41227.1"/>
    </source>
</evidence>
<name>A0A9D2M4V0_9FIRM</name>
<organism evidence="4 5">
    <name type="scientific">Candidatus Gemmiger avicola</name>
    <dbReference type="NCBI Taxonomy" id="2838605"/>
    <lineage>
        <taxon>Bacteria</taxon>
        <taxon>Bacillati</taxon>
        <taxon>Bacillota</taxon>
        <taxon>Clostridia</taxon>
        <taxon>Eubacteriales</taxon>
        <taxon>Gemmiger</taxon>
    </lineage>
</organism>
<dbReference type="GO" id="GO:0017116">
    <property type="term" value="F:single-stranded DNA helicase activity"/>
    <property type="evidence" value="ECO:0007669"/>
    <property type="project" value="TreeGrafter"/>
</dbReference>
<dbReference type="GO" id="GO:0005524">
    <property type="term" value="F:ATP binding"/>
    <property type="evidence" value="ECO:0007669"/>
    <property type="project" value="UniProtKB-KW"/>
</dbReference>
<dbReference type="InterPro" id="IPR027417">
    <property type="entry name" value="P-loop_NTPase"/>
</dbReference>
<dbReference type="Pfam" id="PF12002">
    <property type="entry name" value="MgsA_C"/>
    <property type="match status" value="1"/>
</dbReference>
<dbReference type="InterPro" id="IPR008921">
    <property type="entry name" value="DNA_pol3_clamp-load_cplx_C"/>
</dbReference>
<dbReference type="Gene3D" id="1.10.3710.10">
    <property type="entry name" value="DNA polymerase III clamp loader subunits, C-terminal domain"/>
    <property type="match status" value="1"/>
</dbReference>
<dbReference type="Pfam" id="PF05496">
    <property type="entry name" value="RuvB_N"/>
    <property type="match status" value="1"/>
</dbReference>
<comment type="caution">
    <text evidence="4">The sequence shown here is derived from an EMBL/GenBank/DDBJ whole genome shotgun (WGS) entry which is preliminary data.</text>
</comment>
<evidence type="ECO:0000313" key="5">
    <source>
        <dbReference type="Proteomes" id="UP000886803"/>
    </source>
</evidence>
<dbReference type="Gene3D" id="3.40.50.300">
    <property type="entry name" value="P-loop containing nucleotide triphosphate hydrolases"/>
    <property type="match status" value="1"/>
</dbReference>
<dbReference type="CDD" id="cd18139">
    <property type="entry name" value="HLD_clamp_RarA"/>
    <property type="match status" value="1"/>
</dbReference>
<dbReference type="GO" id="GO:0008047">
    <property type="term" value="F:enzyme activator activity"/>
    <property type="evidence" value="ECO:0007669"/>
    <property type="project" value="TreeGrafter"/>
</dbReference>
<reference evidence="4" key="1">
    <citation type="journal article" date="2021" name="PeerJ">
        <title>Extensive microbial diversity within the chicken gut microbiome revealed by metagenomics and culture.</title>
        <authorList>
            <person name="Gilroy R."/>
            <person name="Ravi A."/>
            <person name="Getino M."/>
            <person name="Pursley I."/>
            <person name="Horton D.L."/>
            <person name="Alikhan N.F."/>
            <person name="Baker D."/>
            <person name="Gharbi K."/>
            <person name="Hall N."/>
            <person name="Watson M."/>
            <person name="Adriaenssens E.M."/>
            <person name="Foster-Nyarko E."/>
            <person name="Jarju S."/>
            <person name="Secka A."/>
            <person name="Antonio M."/>
            <person name="Oren A."/>
            <person name="Chaudhuri R.R."/>
            <person name="La Ragione R."/>
            <person name="Hildebrand F."/>
            <person name="Pallen M.J."/>
        </authorList>
    </citation>
    <scope>NUCLEOTIDE SEQUENCE</scope>
    <source>
        <strain evidence="4">ChiBcec8-13705</strain>
    </source>
</reference>
<reference evidence="4" key="2">
    <citation type="submission" date="2021-04" db="EMBL/GenBank/DDBJ databases">
        <authorList>
            <person name="Gilroy R."/>
        </authorList>
    </citation>
    <scope>NUCLEOTIDE SEQUENCE</scope>
    <source>
        <strain evidence="4">ChiBcec8-13705</strain>
    </source>
</reference>
<evidence type="ECO:0000259" key="3">
    <source>
        <dbReference type="SMART" id="SM00382"/>
    </source>
</evidence>
<dbReference type="InterPro" id="IPR021886">
    <property type="entry name" value="MgsA_C"/>
</dbReference>
<proteinExistence type="predicted"/>
<dbReference type="SUPFAM" id="SSF48019">
    <property type="entry name" value="post-AAA+ oligomerization domain-like"/>
    <property type="match status" value="1"/>
</dbReference>
<protein>
    <submittedName>
        <fullName evidence="4">Replication-associated recombination protein A</fullName>
    </submittedName>
</protein>
<dbReference type="GO" id="GO:0003677">
    <property type="term" value="F:DNA binding"/>
    <property type="evidence" value="ECO:0007669"/>
    <property type="project" value="InterPro"/>
</dbReference>
<dbReference type="SMART" id="SM00382">
    <property type="entry name" value="AAA"/>
    <property type="match status" value="1"/>
</dbReference>
<dbReference type="FunFam" id="1.20.272.10:FF:000001">
    <property type="entry name" value="Putative AAA family ATPase"/>
    <property type="match status" value="1"/>
</dbReference>
<sequence length="439" mass="47951">MPPLAQRLRPRSLDDVCGQRHLLAPGQVFRRTVETAARTGRLPNMIFYGPSGVGKTTVANIIAEQSGMRLHRLNGTTASTADIKAVLAETETIAAGQGILLYLDEIQYFNKRQQQSLLDCLEQGTVTLIASTTENPYFYIYNALLSRCTVFEFKSLTPDDIAAGLRRAVQRLTREEGEPVAVAPDAVGYLAESAGGDMRKALGNLEFAVTAAPVEDGVRTVTLAMAQQVARRTAMRYDKQGDDHYDIVSAYQKSMRGSDPDAALHYLARLLEAGDLPSACRRLMVTACEDVGLAWPQIIPIVKAAVDAANMLGLPEARLALADAVVLVATAPKSNSAHNAYLAALADVQAGRAGPVPRNLQNKHFDGADAAVRGQHYLYAHDYPHHWVDQQYLPDALRGVTYYEFGDNKTEQAAARYWQQIKRPTGCEDAGKPEENVKK</sequence>
<dbReference type="Proteomes" id="UP000886803">
    <property type="component" value="Unassembled WGS sequence"/>
</dbReference>
<keyword evidence="2" id="KW-0067">ATP-binding</keyword>